<proteinExistence type="inferred from homology"/>
<feature type="transmembrane region" description="Helical" evidence="9">
    <location>
        <begin position="277"/>
        <end position="303"/>
    </location>
</feature>
<keyword evidence="9" id="KW-0812">Transmembrane</keyword>
<feature type="transmembrane region" description="Helical" evidence="9">
    <location>
        <begin position="5"/>
        <end position="24"/>
    </location>
</feature>
<keyword evidence="2 8" id="KW-0479">Metal-binding</keyword>
<keyword evidence="13" id="KW-1185">Reference proteome</keyword>
<organism evidence="12 13">
    <name type="scientific">Ranatra chinensis</name>
    <dbReference type="NCBI Taxonomy" id="642074"/>
    <lineage>
        <taxon>Eukaryota</taxon>
        <taxon>Metazoa</taxon>
        <taxon>Ecdysozoa</taxon>
        <taxon>Arthropoda</taxon>
        <taxon>Hexapoda</taxon>
        <taxon>Insecta</taxon>
        <taxon>Pterygota</taxon>
        <taxon>Neoptera</taxon>
        <taxon>Paraneoptera</taxon>
        <taxon>Hemiptera</taxon>
        <taxon>Heteroptera</taxon>
        <taxon>Panheteroptera</taxon>
        <taxon>Nepomorpha</taxon>
        <taxon>Nepidae</taxon>
        <taxon>Ranatrinae</taxon>
        <taxon>Ranatra</taxon>
    </lineage>
</organism>
<feature type="active site" description="Proton donor" evidence="7">
    <location>
        <position position="312"/>
    </location>
</feature>
<reference evidence="12 13" key="1">
    <citation type="submission" date="2024-07" db="EMBL/GenBank/DDBJ databases">
        <title>Chromosome-level genome assembly of the water stick insect Ranatra chinensis (Heteroptera: Nepidae).</title>
        <authorList>
            <person name="Liu X."/>
        </authorList>
    </citation>
    <scope>NUCLEOTIDE SEQUENCE [LARGE SCALE GENOMIC DNA]</scope>
    <source>
        <strain evidence="12">Cailab_2021Rc</strain>
        <tissue evidence="12">Muscle</tissue>
    </source>
</reference>
<feature type="transmembrane region" description="Helical" evidence="9">
    <location>
        <begin position="248"/>
        <end position="265"/>
    </location>
</feature>
<name>A0ABD0YKV2_9HEMI</name>
<dbReference type="CDD" id="cd07343">
    <property type="entry name" value="M48A_Zmpste24p_like"/>
    <property type="match status" value="1"/>
</dbReference>
<feature type="binding site" evidence="8">
    <location>
        <position position="238"/>
    </location>
    <ligand>
        <name>Zn(2+)</name>
        <dbReference type="ChEBI" id="CHEBI:29105"/>
        <note>catalytic</note>
    </ligand>
</feature>
<dbReference type="InterPro" id="IPR032456">
    <property type="entry name" value="Peptidase_M48_N"/>
</dbReference>
<evidence type="ECO:0000256" key="9">
    <source>
        <dbReference type="RuleBase" id="RU366005"/>
    </source>
</evidence>
<dbReference type="EMBL" id="JBFDAA010000006">
    <property type="protein sequence ID" value="KAL1131900.1"/>
    <property type="molecule type" value="Genomic_DNA"/>
</dbReference>
<keyword evidence="1 9" id="KW-0645">Protease</keyword>
<feature type="transmembrane region" description="Helical" evidence="9">
    <location>
        <begin position="116"/>
        <end position="137"/>
    </location>
</feature>
<evidence type="ECO:0000313" key="13">
    <source>
        <dbReference type="Proteomes" id="UP001558652"/>
    </source>
</evidence>
<dbReference type="EC" id="3.4.24.84" evidence="9"/>
<comment type="catalytic activity">
    <reaction evidence="6 9">
        <text>Hydrolyzes the peptide bond -P2-(S-farnesyl or geranylgeranyl)C-P1'-P2'-P3'-COOH where P1' and P2' are amino acids with aliphatic side chains and P3' is any C-terminal residue.</text>
        <dbReference type="EC" id="3.4.24.84"/>
    </reaction>
</comment>
<keyword evidence="9" id="KW-1133">Transmembrane helix</keyword>
<feature type="active site" evidence="7">
    <location>
        <position position="235"/>
    </location>
</feature>
<evidence type="ECO:0000256" key="1">
    <source>
        <dbReference type="ARBA" id="ARBA00022670"/>
    </source>
</evidence>
<evidence type="ECO:0000313" key="12">
    <source>
        <dbReference type="EMBL" id="KAL1131900.1"/>
    </source>
</evidence>
<evidence type="ECO:0000256" key="6">
    <source>
        <dbReference type="ARBA" id="ARBA00044456"/>
    </source>
</evidence>
<dbReference type="PANTHER" id="PTHR10120">
    <property type="entry name" value="CAAX PRENYL PROTEASE 1"/>
    <property type="match status" value="1"/>
</dbReference>
<dbReference type="Gene3D" id="3.30.2010.10">
    <property type="entry name" value="Metalloproteases ('zincins'), catalytic domain"/>
    <property type="match status" value="1"/>
</dbReference>
<feature type="domain" description="Peptidase M48" evidence="10">
    <location>
        <begin position="150"/>
        <end position="365"/>
    </location>
</feature>
<protein>
    <recommendedName>
        <fullName evidence="9">CAAX prenyl protease</fullName>
        <ecNumber evidence="9">3.4.24.84</ecNumber>
    </recommendedName>
</protein>
<dbReference type="GO" id="GO:0046872">
    <property type="term" value="F:metal ion binding"/>
    <property type="evidence" value="ECO:0007669"/>
    <property type="project" value="UniProtKB-UniRule"/>
</dbReference>
<dbReference type="Pfam" id="PF01435">
    <property type="entry name" value="Peptidase_M48"/>
    <property type="match status" value="1"/>
</dbReference>
<feature type="binding site" evidence="8">
    <location>
        <position position="234"/>
    </location>
    <ligand>
        <name>Zn(2+)</name>
        <dbReference type="ChEBI" id="CHEBI:29105"/>
        <note>catalytic</note>
    </ligand>
</feature>
<keyword evidence="5 9" id="KW-0482">Metalloprotease</keyword>
<evidence type="ECO:0000256" key="2">
    <source>
        <dbReference type="ARBA" id="ARBA00022723"/>
    </source>
</evidence>
<dbReference type="GO" id="GO:0004222">
    <property type="term" value="F:metalloendopeptidase activity"/>
    <property type="evidence" value="ECO:0007669"/>
    <property type="project" value="UniProtKB-UniRule"/>
</dbReference>
<evidence type="ECO:0000256" key="4">
    <source>
        <dbReference type="ARBA" id="ARBA00022833"/>
    </source>
</evidence>
<evidence type="ECO:0000256" key="7">
    <source>
        <dbReference type="PIRSR" id="PIRSR627057-1"/>
    </source>
</evidence>
<evidence type="ECO:0000259" key="10">
    <source>
        <dbReference type="Pfam" id="PF01435"/>
    </source>
</evidence>
<feature type="transmembrane region" description="Helical" evidence="9">
    <location>
        <begin position="89"/>
        <end position="110"/>
    </location>
</feature>
<dbReference type="InterPro" id="IPR001915">
    <property type="entry name" value="Peptidase_M48"/>
</dbReference>
<comment type="cofactor">
    <cofactor evidence="8 9">
        <name>Zn(2+)</name>
        <dbReference type="ChEBI" id="CHEBI:29105"/>
    </cofactor>
    <text evidence="8 9">Binds 1 zinc ion per subunit.</text>
</comment>
<evidence type="ECO:0000259" key="11">
    <source>
        <dbReference type="Pfam" id="PF16491"/>
    </source>
</evidence>
<gene>
    <name evidence="12" type="ORF">AAG570_011511</name>
</gene>
<keyword evidence="4 8" id="KW-0862">Zinc</keyword>
<evidence type="ECO:0000256" key="8">
    <source>
        <dbReference type="PIRSR" id="PIRSR627057-2"/>
    </source>
</evidence>
<dbReference type="Pfam" id="PF16491">
    <property type="entry name" value="Peptidase_M48_N"/>
    <property type="match status" value="1"/>
</dbReference>
<feature type="transmembrane region" description="Helical" evidence="9">
    <location>
        <begin position="44"/>
        <end position="68"/>
    </location>
</feature>
<feature type="domain" description="CAAX prenyl protease 1 N-terminal" evidence="11">
    <location>
        <begin position="1"/>
        <end position="145"/>
    </location>
</feature>
<dbReference type="InterPro" id="IPR027057">
    <property type="entry name" value="CAXX_Prtase_1"/>
</dbReference>
<evidence type="ECO:0000256" key="5">
    <source>
        <dbReference type="ARBA" id="ARBA00023049"/>
    </source>
</evidence>
<comment type="subcellular location">
    <subcellularLocation>
        <location evidence="9">Endoplasmic reticulum membrane</location>
        <topology evidence="9">Multi-pass membrane protein</topology>
    </subcellularLocation>
</comment>
<comment type="function">
    <text evidence="9">Proteolytically removes the C-terminal three residues of farnesylated proteins.</text>
</comment>
<keyword evidence="9" id="KW-0256">Endoplasmic reticulum</keyword>
<comment type="similarity">
    <text evidence="9">Belongs to the peptidase M48A family.</text>
</comment>
<dbReference type="AlphaFoldDB" id="A0ABD0YKV2"/>
<comment type="caution">
    <text evidence="12">The sequence shown here is derived from an EMBL/GenBank/DDBJ whole genome shotgun (WGS) entry which is preliminary data.</text>
</comment>
<keyword evidence="9" id="KW-0472">Membrane</keyword>
<sequence length="366" mass="42862">MFQDFYNVILSSVLIWYLLIFHIWECSHDFLMYFSFENNEILQTAAFICITSTISAVTALPLSIYKTFILEEKHGFNKQTPVFFVKDWLKSYLLTIVIVPSLSCIAVYIVKIGGDYFFVYLWLFAMVTMLFFMTVYADYIAPLFDTYTPLPDGDLRTKIEGLAASIKFPLYKLYLVEGSKRSVHSNAYFYGFFNNKRIVLFDTLVKDYYKSEEKNDNDDKKGCDTEEVLAILAHELGHWKHNHVLKQILIMQFCAFGFLFQYPQLYQAFGFVNEKPVIVGLIVVLQFIFSPYNSVMSFLLIILSRKYEFQADRFAKSLGKAKFLKKALIKLGKDNLSFPVYDWLYSSWHHSHPTLLQRLKHLDKED</sequence>
<dbReference type="GO" id="GO:0005789">
    <property type="term" value="C:endoplasmic reticulum membrane"/>
    <property type="evidence" value="ECO:0007669"/>
    <property type="project" value="UniProtKB-SubCell"/>
</dbReference>
<accession>A0ABD0YKV2</accession>
<feature type="binding site" evidence="8">
    <location>
        <position position="308"/>
    </location>
    <ligand>
        <name>Zn(2+)</name>
        <dbReference type="ChEBI" id="CHEBI:29105"/>
        <note>catalytic</note>
    </ligand>
</feature>
<dbReference type="GO" id="GO:0071586">
    <property type="term" value="P:CAAX-box protein processing"/>
    <property type="evidence" value="ECO:0007669"/>
    <property type="project" value="UniProtKB-UniRule"/>
</dbReference>
<evidence type="ECO:0000256" key="3">
    <source>
        <dbReference type="ARBA" id="ARBA00022801"/>
    </source>
</evidence>
<dbReference type="Proteomes" id="UP001558652">
    <property type="component" value="Unassembled WGS sequence"/>
</dbReference>
<dbReference type="FunFam" id="3.30.2010.10:FF:000003">
    <property type="entry name" value="CAAX prenyl protease"/>
    <property type="match status" value="1"/>
</dbReference>
<keyword evidence="3 9" id="KW-0378">Hydrolase</keyword>